<evidence type="ECO:0000313" key="4">
    <source>
        <dbReference type="EMBL" id="SDM40486.1"/>
    </source>
</evidence>
<feature type="binding site" evidence="3">
    <location>
        <position position="177"/>
    </location>
    <ligand>
        <name>Zn(2+)</name>
        <dbReference type="ChEBI" id="CHEBI:29105"/>
        <label>1</label>
        <note>catalytic</note>
    </ligand>
</feature>
<dbReference type="STRING" id="349095.SAMN05660299_00817"/>
<dbReference type="NCBIfam" id="TIGR00167">
    <property type="entry name" value="cbbA"/>
    <property type="match status" value="1"/>
</dbReference>
<dbReference type="AlphaFoldDB" id="A0A1G9SYK7"/>
<keyword evidence="3" id="KW-0479">Metal-binding</keyword>
<dbReference type="SUPFAM" id="SSF51569">
    <property type="entry name" value="Aldolase"/>
    <property type="match status" value="1"/>
</dbReference>
<name>A0A1G9SYK7_9FIRM</name>
<evidence type="ECO:0000256" key="2">
    <source>
        <dbReference type="PIRSR" id="PIRSR001359-2"/>
    </source>
</evidence>
<feature type="binding site" evidence="3">
    <location>
        <position position="134"/>
    </location>
    <ligand>
        <name>Zn(2+)</name>
        <dbReference type="ChEBI" id="CHEBI:29105"/>
        <label>2</label>
    </ligand>
</feature>
<evidence type="ECO:0000256" key="1">
    <source>
        <dbReference type="PIRSR" id="PIRSR001359-1"/>
    </source>
</evidence>
<dbReference type="Pfam" id="PF01116">
    <property type="entry name" value="F_bP_aldolase"/>
    <property type="match status" value="1"/>
</dbReference>
<feature type="binding site" evidence="2">
    <location>
        <begin position="206"/>
        <end position="208"/>
    </location>
    <ligand>
        <name>dihydroxyacetone phosphate</name>
        <dbReference type="ChEBI" id="CHEBI:57642"/>
    </ligand>
</feature>
<dbReference type="PANTHER" id="PTHR30304">
    <property type="entry name" value="D-TAGATOSE-1,6-BISPHOSPHATE ALDOLASE"/>
    <property type="match status" value="1"/>
</dbReference>
<dbReference type="InterPro" id="IPR050246">
    <property type="entry name" value="Class_II_FBP_aldolase"/>
</dbReference>
<dbReference type="OrthoDB" id="9803995at2"/>
<feature type="active site" description="Proton donor" evidence="1">
    <location>
        <position position="82"/>
    </location>
</feature>
<feature type="binding site" evidence="2">
    <location>
        <begin position="227"/>
        <end position="230"/>
    </location>
    <ligand>
        <name>dihydroxyacetone phosphate</name>
        <dbReference type="ChEBI" id="CHEBI:57642"/>
    </ligand>
</feature>
<sequence length="280" mass="30209">MTLVKMSKLLSPIRDNSYAIGAFNVSNMEMTLGAVKAAEELQAPLLLQIAESRLAYSPLSVLGPLMLAAARQASVPVAVHLDHGTTQGTIELALKLGFTSVMFDGSKYPLKQNIAMTRRIKELCNSYGAEIEGEVGCIGGAKETYSEDELLTTVEGAEQFIEETGVDALAIGIGTAHGHYKQRPKLHIGRLKEIASVVECPLVLHGGTGLTRENFWDCIHHGIRKINIATASYDSVAAYIRNTAAVKPDAGYFDFSAAAVEGAYKNIKKYMLLFGMEGKV</sequence>
<dbReference type="Proteomes" id="UP000199309">
    <property type="component" value="Unassembled WGS sequence"/>
</dbReference>
<keyword evidence="5" id="KW-1185">Reference proteome</keyword>
<dbReference type="InterPro" id="IPR013785">
    <property type="entry name" value="Aldolase_TIM"/>
</dbReference>
<comment type="cofactor">
    <cofactor evidence="3">
        <name>Zn(2+)</name>
        <dbReference type="ChEBI" id="CHEBI:29105"/>
    </cofactor>
    <text evidence="3">Binds 2 Zn(2+) ions per subunit. One is catalytic and the other provides a structural contribution.</text>
</comment>
<accession>A0A1G9SYK7</accession>
<evidence type="ECO:0000256" key="3">
    <source>
        <dbReference type="PIRSR" id="PIRSR001359-3"/>
    </source>
</evidence>
<proteinExistence type="predicted"/>
<organism evidence="4 5">
    <name type="scientific">Megasphaera paucivorans</name>
    <dbReference type="NCBI Taxonomy" id="349095"/>
    <lineage>
        <taxon>Bacteria</taxon>
        <taxon>Bacillati</taxon>
        <taxon>Bacillota</taxon>
        <taxon>Negativicutes</taxon>
        <taxon>Veillonellales</taxon>
        <taxon>Veillonellaceae</taxon>
        <taxon>Megasphaera</taxon>
    </lineage>
</organism>
<reference evidence="4 5" key="1">
    <citation type="submission" date="2016-10" db="EMBL/GenBank/DDBJ databases">
        <authorList>
            <person name="de Groot N.N."/>
        </authorList>
    </citation>
    <scope>NUCLEOTIDE SEQUENCE [LARGE SCALE GENOMIC DNA]</scope>
    <source>
        <strain evidence="4 5">DSM 16981</strain>
    </source>
</reference>
<feature type="binding site" evidence="3">
    <location>
        <position position="83"/>
    </location>
    <ligand>
        <name>Zn(2+)</name>
        <dbReference type="ChEBI" id="CHEBI:29105"/>
        <label>1</label>
        <note>catalytic</note>
    </ligand>
</feature>
<dbReference type="GO" id="GO:0016832">
    <property type="term" value="F:aldehyde-lyase activity"/>
    <property type="evidence" value="ECO:0007669"/>
    <property type="project" value="InterPro"/>
</dbReference>
<dbReference type="Gene3D" id="3.20.20.70">
    <property type="entry name" value="Aldolase class I"/>
    <property type="match status" value="1"/>
</dbReference>
<dbReference type="InterPro" id="IPR000771">
    <property type="entry name" value="FBA_II"/>
</dbReference>
<protein>
    <submittedName>
        <fullName evidence="4">Fructose-bisphosphate aldolase, class II</fullName>
    </submittedName>
</protein>
<dbReference type="GO" id="GO:0008270">
    <property type="term" value="F:zinc ion binding"/>
    <property type="evidence" value="ECO:0007669"/>
    <property type="project" value="InterPro"/>
</dbReference>
<dbReference type="PIRSF" id="PIRSF001359">
    <property type="entry name" value="F_bP_aldolase_II"/>
    <property type="match status" value="1"/>
</dbReference>
<dbReference type="GO" id="GO:0005975">
    <property type="term" value="P:carbohydrate metabolic process"/>
    <property type="evidence" value="ECO:0007669"/>
    <property type="project" value="InterPro"/>
</dbReference>
<gene>
    <name evidence="4" type="ORF">SAMN05660299_00817</name>
</gene>
<evidence type="ECO:0000313" key="5">
    <source>
        <dbReference type="Proteomes" id="UP000199309"/>
    </source>
</evidence>
<feature type="binding site" evidence="3">
    <location>
        <position position="104"/>
    </location>
    <ligand>
        <name>Zn(2+)</name>
        <dbReference type="ChEBI" id="CHEBI:29105"/>
        <label>2</label>
    </ligand>
</feature>
<dbReference type="EMBL" id="FNHQ01000006">
    <property type="protein sequence ID" value="SDM40486.1"/>
    <property type="molecule type" value="Genomic_DNA"/>
</dbReference>
<keyword evidence="3" id="KW-0862">Zinc</keyword>
<feature type="binding site" evidence="2">
    <location>
        <position position="178"/>
    </location>
    <ligand>
        <name>dihydroxyacetone phosphate</name>
        <dbReference type="ChEBI" id="CHEBI:57642"/>
    </ligand>
</feature>
<dbReference type="CDD" id="cd00947">
    <property type="entry name" value="TBP_aldolase_IIB"/>
    <property type="match status" value="1"/>
</dbReference>
<dbReference type="RefSeq" id="WP_091648380.1">
    <property type="nucleotide sequence ID" value="NZ_FNHQ01000006.1"/>
</dbReference>
<feature type="binding site" evidence="3">
    <location>
        <position position="205"/>
    </location>
    <ligand>
        <name>Zn(2+)</name>
        <dbReference type="ChEBI" id="CHEBI:29105"/>
        <label>1</label>
        <note>catalytic</note>
    </ligand>
</feature>
<dbReference type="PANTHER" id="PTHR30304:SF0">
    <property type="entry name" value="D-TAGATOSE-1,6-BISPHOSPHATE ALDOLASE SUBUNIT GATY-RELATED"/>
    <property type="match status" value="1"/>
</dbReference>